<gene>
    <name evidence="1" type="ORF">EPD60_15915</name>
</gene>
<evidence type="ECO:0000313" key="2">
    <source>
        <dbReference type="Proteomes" id="UP000295334"/>
    </source>
</evidence>
<evidence type="ECO:0000313" key="1">
    <source>
        <dbReference type="EMBL" id="TCJ12042.1"/>
    </source>
</evidence>
<dbReference type="Proteomes" id="UP000295334">
    <property type="component" value="Unassembled WGS sequence"/>
</dbReference>
<dbReference type="OrthoDB" id="679812at2"/>
<proteinExistence type="predicted"/>
<dbReference type="AlphaFoldDB" id="A0A4R1B1X9"/>
<protein>
    <submittedName>
        <fullName evidence="1">Uncharacterized protein</fullName>
    </submittedName>
</protein>
<accession>A0A4R1B1X9</accession>
<dbReference type="RefSeq" id="WP_131450518.1">
    <property type="nucleotide sequence ID" value="NZ_SJZI01000052.1"/>
</dbReference>
<reference evidence="1 2" key="1">
    <citation type="submission" date="2019-03" db="EMBL/GenBank/DDBJ databases">
        <authorList>
            <person name="Kim M.K.M."/>
        </authorList>
    </citation>
    <scope>NUCLEOTIDE SEQUENCE [LARGE SCALE GENOMIC DNA]</scope>
    <source>
        <strain evidence="1 2">17J68-12</strain>
    </source>
</reference>
<comment type="caution">
    <text evidence="1">The sequence shown here is derived from an EMBL/GenBank/DDBJ whole genome shotgun (WGS) entry which is preliminary data.</text>
</comment>
<sequence>MTKKAITPELFRDMPPDTQMNLLQRDGAYIGKRIAEGQPAILYQLQGFYVEVRYEAYRKHVEQIVASDDTALLQPYLEQVKVRDLDTPAPGDQSSA</sequence>
<name>A0A4R1B1X9_9BACT</name>
<organism evidence="1 2">
    <name type="scientific">Flaviaesturariibacter flavus</name>
    <dbReference type="NCBI Taxonomy" id="2502780"/>
    <lineage>
        <taxon>Bacteria</taxon>
        <taxon>Pseudomonadati</taxon>
        <taxon>Bacteroidota</taxon>
        <taxon>Chitinophagia</taxon>
        <taxon>Chitinophagales</taxon>
        <taxon>Chitinophagaceae</taxon>
        <taxon>Flaviaestuariibacter</taxon>
    </lineage>
</organism>
<dbReference type="EMBL" id="SJZI01000052">
    <property type="protein sequence ID" value="TCJ12042.1"/>
    <property type="molecule type" value="Genomic_DNA"/>
</dbReference>
<keyword evidence="2" id="KW-1185">Reference proteome</keyword>